<organism evidence="3 4">
    <name type="scientific">Massilia rubra</name>
    <dbReference type="NCBI Taxonomy" id="2607910"/>
    <lineage>
        <taxon>Bacteria</taxon>
        <taxon>Pseudomonadati</taxon>
        <taxon>Pseudomonadota</taxon>
        <taxon>Betaproteobacteria</taxon>
        <taxon>Burkholderiales</taxon>
        <taxon>Oxalobacteraceae</taxon>
        <taxon>Telluria group</taxon>
        <taxon>Massilia</taxon>
    </lineage>
</organism>
<gene>
    <name evidence="3" type="ORF">F0185_24110</name>
</gene>
<dbReference type="Pfam" id="PF25023">
    <property type="entry name" value="TEN_YD-shell"/>
    <property type="match status" value="1"/>
</dbReference>
<sequence length="390" mass="44630">MATRTFWWGRTSRLKRATERFGYDVFGRLKTSIDSAGNQTLYQCNTRGQLIRRVNALGRAVQFAYDRAHRLERLINENNEAYQFVYDRNDNVVEEIGLDGIIKRIGHDARGLPVSVTDALGEPDAVILTMQRDALGRLTAKHARARSTSYRYDQVGQLLQAQQYTDNGGPRIIHDNLLFTHSKRGELLSEAGHLGKLSHKFDELGNRTATALPDGRTINSLFYGDGHLHQVNIDGEVVSDMERDDLHREVGRSQGALNTRFAYDTMSRKTSAQSAHRVEHEPVLRKEWVYDLGGEITQKRHSRNGVTNYLYDPLGRILSTVAPARREMFSWDAAANLVDSNHRGGYVRHNRVLVFEDKRFEYDVHGRLESKRVGTHTEQHFSYDGEHRLR</sequence>
<dbReference type="NCBIfam" id="TIGR01643">
    <property type="entry name" value="YD_repeat_2x"/>
    <property type="match status" value="2"/>
</dbReference>
<name>A0ABX0LUW6_9BURK</name>
<dbReference type="InterPro" id="IPR056823">
    <property type="entry name" value="TEN-like_YD-shell"/>
</dbReference>
<keyword evidence="1" id="KW-0677">Repeat</keyword>
<evidence type="ECO:0000313" key="4">
    <source>
        <dbReference type="Proteomes" id="UP000785613"/>
    </source>
</evidence>
<dbReference type="Pfam" id="PF05593">
    <property type="entry name" value="RHS_repeat"/>
    <property type="match status" value="1"/>
</dbReference>
<dbReference type="InterPro" id="IPR050708">
    <property type="entry name" value="T6SS_VgrG/RHS"/>
</dbReference>
<accession>A0ABX0LUW6</accession>
<reference evidence="3 4" key="1">
    <citation type="submission" date="2019-09" db="EMBL/GenBank/DDBJ databases">
        <title>Taxonomy of Antarctic Massilia spp.: description of Massilia rubra sp. nov., Massilia aquatica sp. nov., Massilia mucilaginosa sp. nov., Massilia frigida sp. nov. isolated from streams, lakes and regoliths.</title>
        <authorList>
            <person name="Holochova P."/>
            <person name="Sedlacek I."/>
            <person name="Kralova S."/>
            <person name="Maslanova I."/>
            <person name="Busse H.-J."/>
            <person name="Stankova E."/>
            <person name="Vrbovska V."/>
            <person name="Kovarovic V."/>
            <person name="Bartak M."/>
            <person name="Svec P."/>
            <person name="Pantucek R."/>
        </authorList>
    </citation>
    <scope>NUCLEOTIDE SEQUENCE [LARGE SCALE GENOMIC DNA]</scope>
    <source>
        <strain evidence="3 4">CCM 8692</strain>
    </source>
</reference>
<evidence type="ECO:0000256" key="1">
    <source>
        <dbReference type="ARBA" id="ARBA00022737"/>
    </source>
</evidence>
<dbReference type="EMBL" id="VUYU01000020">
    <property type="protein sequence ID" value="NHZ36655.1"/>
    <property type="molecule type" value="Genomic_DNA"/>
</dbReference>
<feature type="domain" description="Teneurin-like YD-shell" evidence="2">
    <location>
        <begin position="253"/>
        <end position="385"/>
    </location>
</feature>
<dbReference type="PANTHER" id="PTHR32305">
    <property type="match status" value="1"/>
</dbReference>
<proteinExistence type="predicted"/>
<evidence type="ECO:0000259" key="2">
    <source>
        <dbReference type="Pfam" id="PF25023"/>
    </source>
</evidence>
<protein>
    <submittedName>
        <fullName evidence="3">RHS repeat protein</fullName>
    </submittedName>
</protein>
<keyword evidence="4" id="KW-1185">Reference proteome</keyword>
<dbReference type="InterPro" id="IPR006530">
    <property type="entry name" value="YD"/>
</dbReference>
<dbReference type="PANTHER" id="PTHR32305:SF15">
    <property type="entry name" value="PROTEIN RHSA-RELATED"/>
    <property type="match status" value="1"/>
</dbReference>
<evidence type="ECO:0000313" key="3">
    <source>
        <dbReference type="EMBL" id="NHZ36655.1"/>
    </source>
</evidence>
<dbReference type="Gene3D" id="2.180.10.10">
    <property type="entry name" value="RHS repeat-associated core"/>
    <property type="match status" value="1"/>
</dbReference>
<comment type="caution">
    <text evidence="3">The sequence shown here is derived from an EMBL/GenBank/DDBJ whole genome shotgun (WGS) entry which is preliminary data.</text>
</comment>
<dbReference type="Proteomes" id="UP000785613">
    <property type="component" value="Unassembled WGS sequence"/>
</dbReference>
<dbReference type="InterPro" id="IPR031325">
    <property type="entry name" value="RHS_repeat"/>
</dbReference>